<dbReference type="NCBIfam" id="TIGR02180">
    <property type="entry name" value="GRX_euk"/>
    <property type="match status" value="1"/>
</dbReference>
<dbReference type="PROSITE" id="PS00195">
    <property type="entry name" value="GLUTAREDOXIN_1"/>
    <property type="match status" value="1"/>
</dbReference>
<keyword evidence="3" id="KW-0249">Electron transport</keyword>
<evidence type="ECO:0000256" key="3">
    <source>
        <dbReference type="ARBA" id="ARBA00022982"/>
    </source>
</evidence>
<comment type="function">
    <text evidence="1">Has a glutathione-disulfide oxidoreductase activity in the presence of NADPH and glutathione reductase. Reduces low molecular weight disulfides and proteins.</text>
</comment>
<dbReference type="SUPFAM" id="SSF52833">
    <property type="entry name" value="Thioredoxin-like"/>
    <property type="match status" value="1"/>
</dbReference>
<keyword evidence="2" id="KW-0813">Transport</keyword>
<keyword evidence="7" id="KW-1185">Reference proteome</keyword>
<dbReference type="GO" id="GO:0034599">
    <property type="term" value="P:cellular response to oxidative stress"/>
    <property type="evidence" value="ECO:0007669"/>
    <property type="project" value="TreeGrafter"/>
</dbReference>
<keyword evidence="5" id="KW-0676">Redox-active center</keyword>
<feature type="domain" description="Glutaredoxin" evidence="6">
    <location>
        <begin position="17"/>
        <end position="81"/>
    </location>
</feature>
<dbReference type="PRINTS" id="PR00160">
    <property type="entry name" value="GLUTAREDOXIN"/>
</dbReference>
<reference evidence="8" key="1">
    <citation type="submission" date="2022-11" db="UniProtKB">
        <authorList>
            <consortium name="WormBaseParasite"/>
        </authorList>
    </citation>
    <scope>IDENTIFICATION</scope>
</reference>
<evidence type="ECO:0000259" key="6">
    <source>
        <dbReference type="Pfam" id="PF00462"/>
    </source>
</evidence>
<evidence type="ECO:0000313" key="8">
    <source>
        <dbReference type="WBParaSite" id="Gr19_v10_g6679.t1"/>
    </source>
</evidence>
<dbReference type="GO" id="GO:0015038">
    <property type="term" value="F:glutathione disulfide oxidoreductase activity"/>
    <property type="evidence" value="ECO:0007669"/>
    <property type="project" value="TreeGrafter"/>
</dbReference>
<evidence type="ECO:0000313" key="7">
    <source>
        <dbReference type="Proteomes" id="UP000887572"/>
    </source>
</evidence>
<dbReference type="GO" id="GO:0005737">
    <property type="term" value="C:cytoplasm"/>
    <property type="evidence" value="ECO:0007669"/>
    <property type="project" value="TreeGrafter"/>
</dbReference>
<dbReference type="CDD" id="cd03419">
    <property type="entry name" value="GRX_GRXh_1_2_like"/>
    <property type="match status" value="1"/>
</dbReference>
<dbReference type="PROSITE" id="PS51354">
    <property type="entry name" value="GLUTAREDOXIN_2"/>
    <property type="match status" value="1"/>
</dbReference>
<dbReference type="WBParaSite" id="Gr19_v10_g6679.t1">
    <property type="protein sequence ID" value="Gr19_v10_g6679.t1"/>
    <property type="gene ID" value="Gr19_v10_g6679"/>
</dbReference>
<keyword evidence="4" id="KW-1015">Disulfide bond</keyword>
<dbReference type="InterPro" id="IPR014025">
    <property type="entry name" value="Glutaredoxin_subgr"/>
</dbReference>
<dbReference type="InterPro" id="IPR002109">
    <property type="entry name" value="Glutaredoxin"/>
</dbReference>
<evidence type="ECO:0000256" key="1">
    <source>
        <dbReference type="ARBA" id="ARBA00002549"/>
    </source>
</evidence>
<proteinExistence type="predicted"/>
<dbReference type="InterPro" id="IPR011899">
    <property type="entry name" value="Glutaredoxin_euk/vir"/>
</dbReference>
<name>A0A914I1P3_GLORO</name>
<dbReference type="InterPro" id="IPR011767">
    <property type="entry name" value="GLR_AS"/>
</dbReference>
<dbReference type="Proteomes" id="UP000887572">
    <property type="component" value="Unplaced"/>
</dbReference>
<sequence>MSSIKDFASGLIKTKPVVIFSKEYCPYCVKAKDAVRTFKLKPGALEIVELDKRADCDQIQDYLKELTGARSVPRVFIGGKFFGGGDDTVAGLQKGTLEGELKAANALE</sequence>
<evidence type="ECO:0000256" key="4">
    <source>
        <dbReference type="ARBA" id="ARBA00023157"/>
    </source>
</evidence>
<dbReference type="AlphaFoldDB" id="A0A914I1P3"/>
<dbReference type="Pfam" id="PF00462">
    <property type="entry name" value="Glutaredoxin"/>
    <property type="match status" value="1"/>
</dbReference>
<evidence type="ECO:0000256" key="2">
    <source>
        <dbReference type="ARBA" id="ARBA00022448"/>
    </source>
</evidence>
<dbReference type="InterPro" id="IPR036249">
    <property type="entry name" value="Thioredoxin-like_sf"/>
</dbReference>
<organism evidence="7 8">
    <name type="scientific">Globodera rostochiensis</name>
    <name type="common">Golden nematode worm</name>
    <name type="synonym">Heterodera rostochiensis</name>
    <dbReference type="NCBI Taxonomy" id="31243"/>
    <lineage>
        <taxon>Eukaryota</taxon>
        <taxon>Metazoa</taxon>
        <taxon>Ecdysozoa</taxon>
        <taxon>Nematoda</taxon>
        <taxon>Chromadorea</taxon>
        <taxon>Rhabditida</taxon>
        <taxon>Tylenchina</taxon>
        <taxon>Tylenchomorpha</taxon>
        <taxon>Tylenchoidea</taxon>
        <taxon>Heteroderidae</taxon>
        <taxon>Heteroderinae</taxon>
        <taxon>Globodera</taxon>
    </lineage>
</organism>
<evidence type="ECO:0000256" key="5">
    <source>
        <dbReference type="ARBA" id="ARBA00023284"/>
    </source>
</evidence>
<protein>
    <submittedName>
        <fullName evidence="8">Glutaredoxin domain-containing protein</fullName>
    </submittedName>
</protein>
<accession>A0A914I1P3</accession>
<dbReference type="PANTHER" id="PTHR45694:SF5">
    <property type="entry name" value="GLUTAREDOXIN 2"/>
    <property type="match status" value="1"/>
</dbReference>
<dbReference type="Gene3D" id="3.40.30.10">
    <property type="entry name" value="Glutaredoxin"/>
    <property type="match status" value="1"/>
</dbReference>
<dbReference type="PANTHER" id="PTHR45694">
    <property type="entry name" value="GLUTAREDOXIN 2"/>
    <property type="match status" value="1"/>
</dbReference>